<dbReference type="AlphaFoldDB" id="A0A8A3P8W2"/>
<reference evidence="2" key="1">
    <citation type="submission" date="2020-10" db="EMBL/GenBank/DDBJ databases">
        <title>Genome Sequence of Monilinia vaccinii-corymbosi Sheds Light on Mummy Berry Disease Infection of Blueberry and Mating Type.</title>
        <authorList>
            <person name="Yow A.G."/>
            <person name="Zhang Y."/>
            <person name="Bansal K."/>
            <person name="Eacker S.M."/>
            <person name="Sullivan S."/>
            <person name="Liachko I."/>
            <person name="Cubeta M.A."/>
            <person name="Rollins J.A."/>
            <person name="Ashrafi H."/>
        </authorList>
    </citation>
    <scope>NUCLEOTIDE SEQUENCE</scope>
    <source>
        <strain evidence="2">RL-1</strain>
    </source>
</reference>
<evidence type="ECO:0000313" key="3">
    <source>
        <dbReference type="Proteomes" id="UP000672032"/>
    </source>
</evidence>
<feature type="compositionally biased region" description="Basic and acidic residues" evidence="1">
    <location>
        <begin position="148"/>
        <end position="163"/>
    </location>
</feature>
<protein>
    <submittedName>
        <fullName evidence="2">Uncharacterized protein</fullName>
    </submittedName>
</protein>
<evidence type="ECO:0000256" key="1">
    <source>
        <dbReference type="SAM" id="MobiDB-lite"/>
    </source>
</evidence>
<sequence length="325" mass="35886">MDPNTMTELYNLRFACNNNIPHPATLTLEERSDVTPAVLGVPEPHKFVHLHFKYSGNKNSKEILIHRYKEYLSHDWFDQRDIDKLNLFRIAAISMHIGVDISHTTGNLGSRKYLKEDERRLWFPNLSEFANETEREGDPQENAETDFYSEKNARLFNSRRDIEGAQGGTSSQSTSHRTDTEELDVQNDNSISRMREMFNSQSINDSFERSSNTASSVYHSFASASNASASNPPESNASLWFSPRLNVLGPRSYTSIPSTVAGLEEAASSASSSFASRVDTFSAHGSISSASASNASSPGLNQNPFASGCNASSLSNFFGDPSSTI</sequence>
<accession>A0A8A3P8W2</accession>
<dbReference type="OrthoDB" id="3550035at2759"/>
<proteinExistence type="predicted"/>
<feature type="region of interest" description="Disordered" evidence="1">
    <location>
        <begin position="130"/>
        <end position="186"/>
    </location>
</feature>
<keyword evidence="3" id="KW-1185">Reference proteome</keyword>
<name>A0A8A3P8W2_9HELO</name>
<dbReference type="Proteomes" id="UP000672032">
    <property type="component" value="Chromosome 2"/>
</dbReference>
<evidence type="ECO:0000313" key="2">
    <source>
        <dbReference type="EMBL" id="QSZ31348.1"/>
    </source>
</evidence>
<dbReference type="EMBL" id="CP063406">
    <property type="protein sequence ID" value="QSZ31348.1"/>
    <property type="molecule type" value="Genomic_DNA"/>
</dbReference>
<gene>
    <name evidence="2" type="ORF">DSL72_000911</name>
</gene>
<organism evidence="2 3">
    <name type="scientific">Monilinia vaccinii-corymbosi</name>
    <dbReference type="NCBI Taxonomy" id="61207"/>
    <lineage>
        <taxon>Eukaryota</taxon>
        <taxon>Fungi</taxon>
        <taxon>Dikarya</taxon>
        <taxon>Ascomycota</taxon>
        <taxon>Pezizomycotina</taxon>
        <taxon>Leotiomycetes</taxon>
        <taxon>Helotiales</taxon>
        <taxon>Sclerotiniaceae</taxon>
        <taxon>Monilinia</taxon>
    </lineage>
</organism>